<dbReference type="InterPro" id="IPR051416">
    <property type="entry name" value="phD-YefM_TA_antitoxins"/>
</dbReference>
<gene>
    <name evidence="3" type="ORF">B7Z01_11120</name>
</gene>
<protein>
    <recommendedName>
        <fullName evidence="2">Antitoxin</fullName>
    </recommendedName>
</protein>
<dbReference type="PANTHER" id="PTHR35377">
    <property type="entry name" value="ANTITOXIN VAPB49-RELATED-RELATED"/>
    <property type="match status" value="1"/>
</dbReference>
<organism evidence="3 4">
    <name type="scientific">Brevundimonas subvibrioides</name>
    <dbReference type="NCBI Taxonomy" id="74313"/>
    <lineage>
        <taxon>Bacteria</taxon>
        <taxon>Pseudomonadati</taxon>
        <taxon>Pseudomonadota</taxon>
        <taxon>Alphaproteobacteria</taxon>
        <taxon>Caulobacterales</taxon>
        <taxon>Caulobacteraceae</taxon>
        <taxon>Brevundimonas</taxon>
    </lineage>
</organism>
<evidence type="ECO:0000313" key="4">
    <source>
        <dbReference type="Proteomes" id="UP000215595"/>
    </source>
</evidence>
<comment type="function">
    <text evidence="2">Antitoxin component of a type II toxin-antitoxin (TA) system.</text>
</comment>
<reference evidence="3 4" key="1">
    <citation type="submission" date="2017-03" db="EMBL/GenBank/DDBJ databases">
        <title>Lifting the veil on microbial sulfur biogeochemistry in mining wastewaters.</title>
        <authorList>
            <person name="Kantor R.S."/>
            <person name="Colenbrander Nelson T."/>
            <person name="Marshall S."/>
            <person name="Bennett D."/>
            <person name="Apte S."/>
            <person name="Camacho D."/>
            <person name="Thomas B.C."/>
            <person name="Warren L.A."/>
            <person name="Banfield J.F."/>
        </authorList>
    </citation>
    <scope>NUCLEOTIDE SEQUENCE [LARGE SCALE GENOMIC DNA]</scope>
    <source>
        <strain evidence="3">32-69-9</strain>
    </source>
</reference>
<accession>A0A258FL10</accession>
<dbReference type="InterPro" id="IPR006442">
    <property type="entry name" value="Antitoxin_Phd/YefM"/>
</dbReference>
<evidence type="ECO:0000256" key="2">
    <source>
        <dbReference type="RuleBase" id="RU362080"/>
    </source>
</evidence>
<dbReference type="AlphaFoldDB" id="A0A258FL10"/>
<comment type="caution">
    <text evidence="3">The sequence shown here is derived from an EMBL/GenBank/DDBJ whole genome shotgun (WGS) entry which is preliminary data.</text>
</comment>
<dbReference type="InterPro" id="IPR036165">
    <property type="entry name" value="YefM-like_sf"/>
</dbReference>
<dbReference type="SUPFAM" id="SSF143120">
    <property type="entry name" value="YefM-like"/>
    <property type="match status" value="1"/>
</dbReference>
<comment type="similarity">
    <text evidence="1 2">Belongs to the phD/YefM antitoxin family.</text>
</comment>
<name>A0A258FL10_9CAUL</name>
<dbReference type="EMBL" id="NCEB01000022">
    <property type="protein sequence ID" value="OYX32462.1"/>
    <property type="molecule type" value="Genomic_DNA"/>
</dbReference>
<dbReference type="Gene3D" id="3.40.1620.10">
    <property type="entry name" value="YefM-like domain"/>
    <property type="match status" value="1"/>
</dbReference>
<evidence type="ECO:0000256" key="1">
    <source>
        <dbReference type="ARBA" id="ARBA00009981"/>
    </source>
</evidence>
<dbReference type="NCBIfam" id="TIGR01552">
    <property type="entry name" value="phd_fam"/>
    <property type="match status" value="1"/>
</dbReference>
<evidence type="ECO:0000313" key="3">
    <source>
        <dbReference type="EMBL" id="OYX32462.1"/>
    </source>
</evidence>
<dbReference type="Pfam" id="PF02604">
    <property type="entry name" value="PhdYeFM_antitox"/>
    <property type="match status" value="1"/>
</dbReference>
<dbReference type="Proteomes" id="UP000215595">
    <property type="component" value="Unassembled WGS sequence"/>
</dbReference>
<proteinExistence type="inferred from homology"/>
<sequence>MPTYNVLEAKTQLSKLLDAVENGVDVVIARNGKPSARLVPVDQVPREAFKIGLAKGRLQIPEDFDALDAEVLKGMDEAEAEWRELE</sequence>